<comment type="caution">
    <text evidence="1">The sequence shown here is derived from an EMBL/GenBank/DDBJ whole genome shotgun (WGS) entry which is preliminary data.</text>
</comment>
<organism evidence="1 2">
    <name type="scientific">Lacrimispora amygdalina</name>
    <dbReference type="NCBI Taxonomy" id="253257"/>
    <lineage>
        <taxon>Bacteria</taxon>
        <taxon>Bacillati</taxon>
        <taxon>Bacillota</taxon>
        <taxon>Clostridia</taxon>
        <taxon>Lachnospirales</taxon>
        <taxon>Lachnospiraceae</taxon>
        <taxon>Lacrimispora</taxon>
    </lineage>
</organism>
<name>A0A3E2N5R2_9FIRM</name>
<accession>A0A3E2N5R2</accession>
<protein>
    <submittedName>
        <fullName evidence="1">DUF4280 domain-containing protein</fullName>
    </submittedName>
</protein>
<reference evidence="1 2" key="1">
    <citation type="submission" date="2018-07" db="EMBL/GenBank/DDBJ databases">
        <title>New species, Clostridium PI-S10-A1B.</title>
        <authorList>
            <person name="Krishna G."/>
            <person name="Summeta K."/>
            <person name="Shikha S."/>
            <person name="Prabhu P.B."/>
            <person name="Suresh K."/>
        </authorList>
    </citation>
    <scope>NUCLEOTIDE SEQUENCE [LARGE SCALE GENOMIC DNA]</scope>
    <source>
        <strain evidence="1 2">PI-S10-A1B</strain>
    </source>
</reference>
<evidence type="ECO:0000313" key="2">
    <source>
        <dbReference type="Proteomes" id="UP000260680"/>
    </source>
</evidence>
<dbReference type="EMBL" id="QOHO01000090">
    <property type="protein sequence ID" value="RFZ76337.1"/>
    <property type="molecule type" value="Genomic_DNA"/>
</dbReference>
<dbReference type="OrthoDB" id="2733241at2"/>
<dbReference type="RefSeq" id="WP_117419513.1">
    <property type="nucleotide sequence ID" value="NZ_QOHO01000090.1"/>
</dbReference>
<dbReference type="AlphaFoldDB" id="A0A3E2N5R2"/>
<proteinExistence type="predicted"/>
<dbReference type="Proteomes" id="UP000260680">
    <property type="component" value="Unassembled WGS sequence"/>
</dbReference>
<dbReference type="Pfam" id="PF14107">
    <property type="entry name" value="DUF4280"/>
    <property type="match status" value="1"/>
</dbReference>
<gene>
    <name evidence="1" type="ORF">DS742_24205</name>
</gene>
<dbReference type="InterPro" id="IPR025460">
    <property type="entry name" value="DUF4280"/>
</dbReference>
<sequence>MENNETMGRIGNGQMIQKRQKEYVVRGALVKCTNGEKHAVLNLPVDHGQYLQGNPQINVQDSKLENISEFGNCKLANEKCTPVLSSWLNGNENKRIWDQNTLKTEATVIDSESYCVCMKNQGIISVVDSGQTIRNKPKDRVYITEDRTAIVVNNIRFEIYNPYKDEAPNTPTFRPLEEWYTIMEYTMTEKEFKLSKAVLGINFEVEDFGREEVSAYVKQSETYSNGKEKRSVKKIEFVSRNPNSNTKEATTELVVAGLWIVNSILKKLADAVEYTYVTFFFQKSSTNKHRVVLMGGTSSDTNFFQEYGYYSMPKSYLYNVVADNMLINTRKSLKDTGKKCIEKYLEKIENNESRAKLLVEKKDLWLKKNECYDAVVYLKPKRQYKQYQVYLYSEFGTMCQRAIMYGGDSIAIVKRNGSTRYSNYTKLIEISNCLYTSGGNKNFWKILDRVLKEQANEITINLKNPSQATTFSLCDLRDEIPKNAKPQSIEDLNSSY</sequence>
<evidence type="ECO:0000313" key="1">
    <source>
        <dbReference type="EMBL" id="RFZ76337.1"/>
    </source>
</evidence>